<reference evidence="3 4" key="1">
    <citation type="journal article" date="2012" name="PLoS Pathog.">
        <title>Diverse lifestyles and strategies of plant pathogenesis encoded in the genomes of eighteen Dothideomycetes fungi.</title>
        <authorList>
            <person name="Ohm R.A."/>
            <person name="Feau N."/>
            <person name="Henrissat B."/>
            <person name="Schoch C.L."/>
            <person name="Horwitz B.A."/>
            <person name="Barry K.W."/>
            <person name="Condon B.J."/>
            <person name="Copeland A.C."/>
            <person name="Dhillon B."/>
            <person name="Glaser F."/>
            <person name="Hesse C.N."/>
            <person name="Kosti I."/>
            <person name="LaButti K."/>
            <person name="Lindquist E.A."/>
            <person name="Lucas S."/>
            <person name="Salamov A.A."/>
            <person name="Bradshaw R.E."/>
            <person name="Ciuffetti L."/>
            <person name="Hamelin R.C."/>
            <person name="Kema G.H.J."/>
            <person name="Lawrence C."/>
            <person name="Scott J.A."/>
            <person name="Spatafora J.W."/>
            <person name="Turgeon B.G."/>
            <person name="de Wit P.J.G.M."/>
            <person name="Zhong S."/>
            <person name="Goodwin S.B."/>
            <person name="Grigoriev I.V."/>
        </authorList>
    </citation>
    <scope>NUCLEOTIDE SEQUENCE [LARGE SCALE GENOMIC DNA]</scope>
    <source>
        <strain evidence="3 4">UAMH 10762</strain>
    </source>
</reference>
<dbReference type="CDD" id="cd20071">
    <property type="entry name" value="SET_SMYD"/>
    <property type="match status" value="1"/>
</dbReference>
<dbReference type="AlphaFoldDB" id="M2MSD7"/>
<feature type="compositionally biased region" description="Polar residues" evidence="1">
    <location>
        <begin position="125"/>
        <end position="141"/>
    </location>
</feature>
<accession>M2MSD7</accession>
<protein>
    <recommendedName>
        <fullName evidence="2">SET domain-containing protein</fullName>
    </recommendedName>
</protein>
<evidence type="ECO:0000259" key="2">
    <source>
        <dbReference type="PROSITE" id="PS50280"/>
    </source>
</evidence>
<dbReference type="OMA" id="FRKEVCH"/>
<dbReference type="HOGENOM" id="CLU_038964_1_0_1"/>
<dbReference type="Gene3D" id="2.170.270.10">
    <property type="entry name" value="SET domain"/>
    <property type="match status" value="2"/>
</dbReference>
<dbReference type="PANTHER" id="PTHR12197">
    <property type="entry name" value="HISTONE-LYSINE N-METHYLTRANSFERASE SMYD"/>
    <property type="match status" value="1"/>
</dbReference>
<dbReference type="InterPro" id="IPR050869">
    <property type="entry name" value="H3K4_H4K5_MeTrfase"/>
</dbReference>
<dbReference type="Proteomes" id="UP000011761">
    <property type="component" value="Unassembled WGS sequence"/>
</dbReference>
<evidence type="ECO:0000313" key="4">
    <source>
        <dbReference type="Proteomes" id="UP000011761"/>
    </source>
</evidence>
<name>M2MSD7_BAUPA</name>
<dbReference type="GeneID" id="19108971"/>
<dbReference type="PROSITE" id="PS50280">
    <property type="entry name" value="SET"/>
    <property type="match status" value="1"/>
</dbReference>
<feature type="region of interest" description="Disordered" evidence="1">
    <location>
        <begin position="121"/>
        <end position="164"/>
    </location>
</feature>
<dbReference type="GO" id="GO:0005634">
    <property type="term" value="C:nucleus"/>
    <property type="evidence" value="ECO:0007669"/>
    <property type="project" value="TreeGrafter"/>
</dbReference>
<dbReference type="RefSeq" id="XP_007678296.1">
    <property type="nucleotide sequence ID" value="XM_007680106.1"/>
</dbReference>
<dbReference type="InterPro" id="IPR001214">
    <property type="entry name" value="SET_dom"/>
</dbReference>
<dbReference type="SMART" id="SM00317">
    <property type="entry name" value="SET"/>
    <property type="match status" value="1"/>
</dbReference>
<dbReference type="KEGG" id="bcom:BAUCODRAFT_149577"/>
<proteinExistence type="predicted"/>
<feature type="compositionally biased region" description="Low complexity" evidence="1">
    <location>
        <begin position="142"/>
        <end position="155"/>
    </location>
</feature>
<feature type="domain" description="SET" evidence="2">
    <location>
        <begin position="7"/>
        <end position="308"/>
    </location>
</feature>
<dbReference type="Gene3D" id="1.10.220.160">
    <property type="match status" value="1"/>
</dbReference>
<dbReference type="PANTHER" id="PTHR12197:SF294">
    <property type="entry name" value="POTENTIAL PROTEIN LYSINE METHYLTRANSFERASE SET6"/>
    <property type="match status" value="1"/>
</dbReference>
<sequence length="354" mass="39815">MGPPTSECFVVQDLPGAGRGVIASKDIPGGTVILDSEGPAAHVIFRQYRKEVCAYCFEYDRGRTRPVRDNEIGKVFCNLRCHTKWLEQQGDLGKDAWRALQTFVQSRNKAVTSLICEQVVGGKPTPNTTRQEWSNADSQVQSRRSGNSSSSFKGGRSNHGQKPQVSVEPDILSFLLSGVLAHHVSPQRWQTEMLDLAPDDQPYTSFKELQMHCTSFQQLASFVPDELQSSCTTEVCHTLASIGSHNAFGIRAGSEDGEEYMGYAIYPDASYFNHSCSPNLLKRRMGRCWAFWTTREIKKGEQCCITYLGGDEKELDVADRRARLKRVWAFDCMCERCKLEVREETVEHSHARAE</sequence>
<dbReference type="EMBL" id="KB445558">
    <property type="protein sequence ID" value="EMC94418.1"/>
    <property type="molecule type" value="Genomic_DNA"/>
</dbReference>
<keyword evidence="4" id="KW-1185">Reference proteome</keyword>
<dbReference type="OrthoDB" id="1028014at2759"/>
<dbReference type="SUPFAM" id="SSF82199">
    <property type="entry name" value="SET domain"/>
    <property type="match status" value="1"/>
</dbReference>
<dbReference type="STRING" id="717646.M2MSD7"/>
<evidence type="ECO:0000256" key="1">
    <source>
        <dbReference type="SAM" id="MobiDB-lite"/>
    </source>
</evidence>
<dbReference type="InterPro" id="IPR046341">
    <property type="entry name" value="SET_dom_sf"/>
</dbReference>
<gene>
    <name evidence="3" type="ORF">BAUCODRAFT_149577</name>
</gene>
<dbReference type="Gene3D" id="6.10.140.2220">
    <property type="match status" value="1"/>
</dbReference>
<organism evidence="3 4">
    <name type="scientific">Baudoinia panamericana (strain UAMH 10762)</name>
    <name type="common">Angels' share fungus</name>
    <name type="synonym">Baudoinia compniacensis (strain UAMH 10762)</name>
    <dbReference type="NCBI Taxonomy" id="717646"/>
    <lineage>
        <taxon>Eukaryota</taxon>
        <taxon>Fungi</taxon>
        <taxon>Dikarya</taxon>
        <taxon>Ascomycota</taxon>
        <taxon>Pezizomycotina</taxon>
        <taxon>Dothideomycetes</taxon>
        <taxon>Dothideomycetidae</taxon>
        <taxon>Mycosphaerellales</taxon>
        <taxon>Teratosphaeriaceae</taxon>
        <taxon>Baudoinia</taxon>
    </lineage>
</organism>
<dbReference type="Pfam" id="PF00856">
    <property type="entry name" value="SET"/>
    <property type="match status" value="1"/>
</dbReference>
<evidence type="ECO:0000313" key="3">
    <source>
        <dbReference type="EMBL" id="EMC94418.1"/>
    </source>
</evidence>
<dbReference type="eggNOG" id="KOG2084">
    <property type="taxonomic scope" value="Eukaryota"/>
</dbReference>